<organism evidence="3 4">
    <name type="scientific">Methanofollis fontis</name>
    <dbReference type="NCBI Taxonomy" id="2052832"/>
    <lineage>
        <taxon>Archaea</taxon>
        <taxon>Methanobacteriati</taxon>
        <taxon>Methanobacteriota</taxon>
        <taxon>Stenosarchaea group</taxon>
        <taxon>Methanomicrobia</taxon>
        <taxon>Methanomicrobiales</taxon>
        <taxon>Methanomicrobiaceae</taxon>
        <taxon>Methanofollis</taxon>
    </lineage>
</organism>
<accession>A0A483CYP3</accession>
<dbReference type="EMBL" id="PGCL01000001">
    <property type="protein sequence ID" value="TAJ45372.1"/>
    <property type="molecule type" value="Genomic_DNA"/>
</dbReference>
<dbReference type="SUPFAM" id="SSF46689">
    <property type="entry name" value="Homeodomain-like"/>
    <property type="match status" value="1"/>
</dbReference>
<dbReference type="GO" id="GO:0000150">
    <property type="term" value="F:DNA strand exchange activity"/>
    <property type="evidence" value="ECO:0007669"/>
    <property type="project" value="InterPro"/>
</dbReference>
<proteinExistence type="inferred from homology"/>
<dbReference type="InterPro" id="IPR006120">
    <property type="entry name" value="Resolvase_HTH_dom"/>
</dbReference>
<dbReference type="Gene3D" id="3.40.50.1390">
    <property type="entry name" value="Resolvase, N-terminal catalytic domain"/>
    <property type="match status" value="1"/>
</dbReference>
<dbReference type="InterPro" id="IPR006119">
    <property type="entry name" value="Resolv_N"/>
</dbReference>
<reference evidence="3 4" key="1">
    <citation type="submission" date="2017-11" db="EMBL/GenBank/DDBJ databases">
        <title>Isolation and Characterization of Methanofollis Species from Methane Seep Offshore SW Taiwan.</title>
        <authorList>
            <person name="Teng N.-H."/>
            <person name="Lai M.-C."/>
            <person name="Chen S.-C."/>
        </authorList>
    </citation>
    <scope>NUCLEOTIDE SEQUENCE [LARGE SCALE GENOMIC DNA]</scope>
    <source>
        <strain evidence="3 4">FWC-SCC2</strain>
    </source>
</reference>
<feature type="domain" description="Resolvase/invertase-type recombinase catalytic" evidence="2">
    <location>
        <begin position="5"/>
        <end position="146"/>
    </location>
</feature>
<gene>
    <name evidence="3" type="ORF">CUJ86_01105</name>
</gene>
<dbReference type="GO" id="GO:0003677">
    <property type="term" value="F:DNA binding"/>
    <property type="evidence" value="ECO:0007669"/>
    <property type="project" value="InterPro"/>
</dbReference>
<dbReference type="Gene3D" id="1.10.10.60">
    <property type="entry name" value="Homeodomain-like"/>
    <property type="match status" value="1"/>
</dbReference>
<comment type="similarity">
    <text evidence="1">Belongs to the site-specific recombinase resolvase family.</text>
</comment>
<dbReference type="AlphaFoldDB" id="A0A483CYP3"/>
<dbReference type="InterPro" id="IPR036162">
    <property type="entry name" value="Resolvase-like_N_sf"/>
</dbReference>
<name>A0A483CYP3_9EURY</name>
<evidence type="ECO:0000313" key="4">
    <source>
        <dbReference type="Proteomes" id="UP000292580"/>
    </source>
</evidence>
<comment type="caution">
    <text evidence="3">The sequence shown here is derived from an EMBL/GenBank/DDBJ whole genome shotgun (WGS) entry which is preliminary data.</text>
</comment>
<keyword evidence="4" id="KW-1185">Reference proteome</keyword>
<dbReference type="SMART" id="SM00857">
    <property type="entry name" value="Resolvase"/>
    <property type="match status" value="1"/>
</dbReference>
<evidence type="ECO:0000256" key="1">
    <source>
        <dbReference type="ARBA" id="ARBA00009913"/>
    </source>
</evidence>
<evidence type="ECO:0000259" key="2">
    <source>
        <dbReference type="SMART" id="SM00857"/>
    </source>
</evidence>
<dbReference type="Pfam" id="PF00239">
    <property type="entry name" value="Resolvase"/>
    <property type="match status" value="1"/>
</dbReference>
<dbReference type="SUPFAM" id="SSF53041">
    <property type="entry name" value="Resolvase-like"/>
    <property type="match status" value="1"/>
</dbReference>
<sequence>MKKDAVAYLVTRRRGDIEHQREVLEQFCKYRFTINTVFNDHRAASTPPRKRDGYNAMLQYCREHMAQFVIFLSLSDIARNPENGIDEIHSLISEGFVPFFAKNDFIGYVDNPELRTEAIGHFVEYMGTYAERVRKAQSTSPRQESRTKGAIGRPKALNEGQIEALITVRRSGTSISQICRMFNVSRSTVSKILTDYPELKGEWKGRRQDAEEAGSE</sequence>
<dbReference type="Pfam" id="PF02796">
    <property type="entry name" value="HTH_7"/>
    <property type="match status" value="1"/>
</dbReference>
<protein>
    <submittedName>
        <fullName evidence="3">Resolvase</fullName>
    </submittedName>
</protein>
<evidence type="ECO:0000313" key="3">
    <source>
        <dbReference type="EMBL" id="TAJ45372.1"/>
    </source>
</evidence>
<dbReference type="OrthoDB" id="108742at2157"/>
<dbReference type="InterPro" id="IPR009057">
    <property type="entry name" value="Homeodomain-like_sf"/>
</dbReference>
<dbReference type="RefSeq" id="WP_130645721.1">
    <property type="nucleotide sequence ID" value="NZ_PGCL01000001.1"/>
</dbReference>
<dbReference type="CDD" id="cd00569">
    <property type="entry name" value="HTH_Hin_like"/>
    <property type="match status" value="1"/>
</dbReference>
<dbReference type="Proteomes" id="UP000292580">
    <property type="component" value="Unassembled WGS sequence"/>
</dbReference>